<dbReference type="Proteomes" id="UP001212997">
    <property type="component" value="Unassembled WGS sequence"/>
</dbReference>
<protein>
    <recommendedName>
        <fullName evidence="1">Protein kinase domain-containing protein</fullName>
    </recommendedName>
</protein>
<dbReference type="GO" id="GO:0044773">
    <property type="term" value="P:mitotic DNA damage checkpoint signaling"/>
    <property type="evidence" value="ECO:0007669"/>
    <property type="project" value="TreeGrafter"/>
</dbReference>
<dbReference type="GO" id="GO:0005634">
    <property type="term" value="C:nucleus"/>
    <property type="evidence" value="ECO:0007669"/>
    <property type="project" value="TreeGrafter"/>
</dbReference>
<keyword evidence="3" id="KW-1185">Reference proteome</keyword>
<dbReference type="EMBL" id="JANAWD010000019">
    <property type="protein sequence ID" value="KAJ3491002.1"/>
    <property type="molecule type" value="Genomic_DNA"/>
</dbReference>
<dbReference type="PROSITE" id="PS50011">
    <property type="entry name" value="PROTEIN_KINASE_DOM"/>
    <property type="match status" value="1"/>
</dbReference>
<evidence type="ECO:0000313" key="2">
    <source>
        <dbReference type="EMBL" id="KAJ3491002.1"/>
    </source>
</evidence>
<dbReference type="InterPro" id="IPR011009">
    <property type="entry name" value="Kinase-like_dom_sf"/>
</dbReference>
<evidence type="ECO:0000313" key="3">
    <source>
        <dbReference type="Proteomes" id="UP001212997"/>
    </source>
</evidence>
<name>A0AAD5VBM7_9APHY</name>
<dbReference type="PANTHER" id="PTHR44167">
    <property type="entry name" value="OVARIAN-SPECIFIC SERINE/THREONINE-PROTEIN KINASE LOK-RELATED"/>
    <property type="match status" value="1"/>
</dbReference>
<dbReference type="Pfam" id="PF00069">
    <property type="entry name" value="Pkinase"/>
    <property type="match status" value="1"/>
</dbReference>
<dbReference type="GO" id="GO:0004674">
    <property type="term" value="F:protein serine/threonine kinase activity"/>
    <property type="evidence" value="ECO:0007669"/>
    <property type="project" value="TreeGrafter"/>
</dbReference>
<reference evidence="2" key="1">
    <citation type="submission" date="2022-07" db="EMBL/GenBank/DDBJ databases">
        <title>Genome Sequence of Physisporinus lineatus.</title>
        <authorList>
            <person name="Buettner E."/>
        </authorList>
    </citation>
    <scope>NUCLEOTIDE SEQUENCE</scope>
    <source>
        <strain evidence="2">VT162</strain>
    </source>
</reference>
<dbReference type="SUPFAM" id="SSF56112">
    <property type="entry name" value="Protein kinase-like (PK-like)"/>
    <property type="match status" value="1"/>
</dbReference>
<dbReference type="PANTHER" id="PTHR44167:SF30">
    <property type="entry name" value="PHOSPHORYLASE KINASE"/>
    <property type="match status" value="1"/>
</dbReference>
<comment type="caution">
    <text evidence="2">The sequence shown here is derived from an EMBL/GenBank/DDBJ whole genome shotgun (WGS) entry which is preliminary data.</text>
</comment>
<gene>
    <name evidence="2" type="ORF">NLI96_g1020</name>
</gene>
<accession>A0AAD5VBM7</accession>
<organism evidence="2 3">
    <name type="scientific">Meripilus lineatus</name>
    <dbReference type="NCBI Taxonomy" id="2056292"/>
    <lineage>
        <taxon>Eukaryota</taxon>
        <taxon>Fungi</taxon>
        <taxon>Dikarya</taxon>
        <taxon>Basidiomycota</taxon>
        <taxon>Agaricomycotina</taxon>
        <taxon>Agaricomycetes</taxon>
        <taxon>Polyporales</taxon>
        <taxon>Meripilaceae</taxon>
        <taxon>Meripilus</taxon>
    </lineage>
</organism>
<dbReference type="GO" id="GO:0005524">
    <property type="term" value="F:ATP binding"/>
    <property type="evidence" value="ECO:0007669"/>
    <property type="project" value="InterPro"/>
</dbReference>
<feature type="domain" description="Protein kinase" evidence="1">
    <location>
        <begin position="36"/>
        <end position="365"/>
    </location>
</feature>
<proteinExistence type="predicted"/>
<sequence>MASPAPQSRILQLLEETEARQRDRPSTTNLLQHEIFWRDQQVWLQEKGYMLRPRYHPNWIPASQGKAGPARIHEDTVCPLFPQVMDAKRSSTGDIVMLKKVSKERHPYEIGIHKYFSTEPVASHPRNHCVPLLDVLEVPGDTDIVLLVMPLLRACDDPMFQTIGEIVEFLRQTLEGVQFMHQAHVAHRDCNSLNIMMDPTNLYPDLFHPQVPNMSYEYTGQARHLTRTAAPVKYYLIDFGISRKFDPADGPPRELPIRGGDKSAPEIDSEEPIDPFPTDVYYLGNMIRMDILDVAHGAEFLRPLAEDMAQDDPSKRPNMDEVVERFEKLRRSLWWWRLRARLKHIFRTMGHILRAEKAIPAPCLS</sequence>
<evidence type="ECO:0000259" key="1">
    <source>
        <dbReference type="PROSITE" id="PS50011"/>
    </source>
</evidence>
<dbReference type="InterPro" id="IPR000719">
    <property type="entry name" value="Prot_kinase_dom"/>
</dbReference>
<dbReference type="Gene3D" id="1.10.510.10">
    <property type="entry name" value="Transferase(Phosphotransferase) domain 1"/>
    <property type="match status" value="1"/>
</dbReference>
<dbReference type="AlphaFoldDB" id="A0AAD5VBM7"/>
<dbReference type="SMART" id="SM00220">
    <property type="entry name" value="S_TKc"/>
    <property type="match status" value="1"/>
</dbReference>